<dbReference type="Proteomes" id="UP001195483">
    <property type="component" value="Unassembled WGS sequence"/>
</dbReference>
<evidence type="ECO:0000256" key="2">
    <source>
        <dbReference type="ARBA" id="ARBA00022679"/>
    </source>
</evidence>
<dbReference type="GO" id="GO:0008970">
    <property type="term" value="F:phospholipase A1 activity"/>
    <property type="evidence" value="ECO:0007669"/>
    <property type="project" value="TreeGrafter"/>
</dbReference>
<reference evidence="7" key="2">
    <citation type="journal article" date="2021" name="Genome Biol. Evol.">
        <title>Developing a high-quality reference genome for a parasitic bivalve with doubly uniparental inheritance (Bivalvia: Unionida).</title>
        <authorList>
            <person name="Smith C.H."/>
        </authorList>
    </citation>
    <scope>NUCLEOTIDE SEQUENCE</scope>
    <source>
        <strain evidence="7">CHS0354</strain>
        <tissue evidence="7">Mantle</tissue>
    </source>
</reference>
<dbReference type="GO" id="GO:0004623">
    <property type="term" value="F:phospholipase A2 activity"/>
    <property type="evidence" value="ECO:0007669"/>
    <property type="project" value="TreeGrafter"/>
</dbReference>
<keyword evidence="2" id="KW-0808">Transferase</keyword>
<dbReference type="AlphaFoldDB" id="A0AAE0VNQ6"/>
<evidence type="ECO:0000313" key="7">
    <source>
        <dbReference type="EMBL" id="KAK3583607.1"/>
    </source>
</evidence>
<feature type="transmembrane region" description="Helical" evidence="5">
    <location>
        <begin position="146"/>
        <end position="166"/>
    </location>
</feature>
<organism evidence="7 8">
    <name type="scientific">Potamilus streckersoni</name>
    <dbReference type="NCBI Taxonomy" id="2493646"/>
    <lineage>
        <taxon>Eukaryota</taxon>
        <taxon>Metazoa</taxon>
        <taxon>Spiralia</taxon>
        <taxon>Lophotrochozoa</taxon>
        <taxon>Mollusca</taxon>
        <taxon>Bivalvia</taxon>
        <taxon>Autobranchia</taxon>
        <taxon>Heteroconchia</taxon>
        <taxon>Palaeoheterodonta</taxon>
        <taxon>Unionida</taxon>
        <taxon>Unionoidea</taxon>
        <taxon>Unionidae</taxon>
        <taxon>Ambleminae</taxon>
        <taxon>Lampsilini</taxon>
        <taxon>Potamilus</taxon>
    </lineage>
</organism>
<dbReference type="PROSITE" id="PS51934">
    <property type="entry name" value="LRAT"/>
    <property type="match status" value="1"/>
</dbReference>
<evidence type="ECO:0000256" key="3">
    <source>
        <dbReference type="ARBA" id="ARBA00022801"/>
    </source>
</evidence>
<evidence type="ECO:0000259" key="6">
    <source>
        <dbReference type="PROSITE" id="PS51934"/>
    </source>
</evidence>
<accession>A0AAE0VNQ6</accession>
<dbReference type="EMBL" id="JAEAOA010002306">
    <property type="protein sequence ID" value="KAK3583607.1"/>
    <property type="molecule type" value="Genomic_DNA"/>
</dbReference>
<keyword evidence="5" id="KW-0812">Transmembrane</keyword>
<dbReference type="Gene3D" id="3.90.1720.10">
    <property type="entry name" value="endopeptidase domain like (from Nostoc punctiforme)"/>
    <property type="match status" value="1"/>
</dbReference>
<dbReference type="Pfam" id="PF04970">
    <property type="entry name" value="LRAT"/>
    <property type="match status" value="1"/>
</dbReference>
<protein>
    <recommendedName>
        <fullName evidence="6">LRAT domain-containing protein</fullName>
    </recommendedName>
</protein>
<dbReference type="InterPro" id="IPR051496">
    <property type="entry name" value="H-rev107_PLA/AT"/>
</dbReference>
<keyword evidence="8" id="KW-1185">Reference proteome</keyword>
<dbReference type="GO" id="GO:0016410">
    <property type="term" value="F:N-acyltransferase activity"/>
    <property type="evidence" value="ECO:0007669"/>
    <property type="project" value="TreeGrafter"/>
</dbReference>
<evidence type="ECO:0000256" key="1">
    <source>
        <dbReference type="ARBA" id="ARBA00007824"/>
    </source>
</evidence>
<reference evidence="7" key="1">
    <citation type="journal article" date="2021" name="Genome Biol. Evol.">
        <title>A High-Quality Reference Genome for a Parasitic Bivalve with Doubly Uniparental Inheritance (Bivalvia: Unionida).</title>
        <authorList>
            <person name="Smith C.H."/>
        </authorList>
    </citation>
    <scope>NUCLEOTIDE SEQUENCE</scope>
    <source>
        <strain evidence="7">CHS0354</strain>
    </source>
</reference>
<keyword evidence="4" id="KW-0443">Lipid metabolism</keyword>
<keyword evidence="5" id="KW-0472">Membrane</keyword>
<evidence type="ECO:0000256" key="5">
    <source>
        <dbReference type="SAM" id="Phobius"/>
    </source>
</evidence>
<gene>
    <name evidence="7" type="ORF">CHS0354_039430</name>
</gene>
<feature type="domain" description="LRAT" evidence="6">
    <location>
        <begin position="21"/>
        <end position="142"/>
    </location>
</feature>
<dbReference type="GO" id="GO:0005737">
    <property type="term" value="C:cytoplasm"/>
    <property type="evidence" value="ECO:0007669"/>
    <property type="project" value="TreeGrafter"/>
</dbReference>
<sequence length="175" mass="19065">MATALLNHNQSLLSTLEEGDMVEIPRGRYSHWAVYVGRGKVIHLAGDPNAPSKTNANALHIFSISGVQFDKAWVREDDLIDVAGNSKAQKNNNKDKKATPSNPKTIVERARSKLGQIGYNVLWRNCEYFASWCRYGDGWSQQTIDVLTGLGLLAVIAIGGVIAAGVTGGKQKEKN</sequence>
<comment type="similarity">
    <text evidence="1">Belongs to the H-rev107 family.</text>
</comment>
<evidence type="ECO:0000256" key="4">
    <source>
        <dbReference type="ARBA" id="ARBA00023098"/>
    </source>
</evidence>
<dbReference type="PANTHER" id="PTHR13943">
    <property type="entry name" value="HRAS-LIKE SUPPRESSOR - RELATED"/>
    <property type="match status" value="1"/>
</dbReference>
<dbReference type="InterPro" id="IPR007053">
    <property type="entry name" value="LRAT_dom"/>
</dbReference>
<reference evidence="7" key="3">
    <citation type="submission" date="2023-05" db="EMBL/GenBank/DDBJ databases">
        <authorList>
            <person name="Smith C.H."/>
        </authorList>
    </citation>
    <scope>NUCLEOTIDE SEQUENCE</scope>
    <source>
        <strain evidence="7">CHS0354</strain>
        <tissue evidence="7">Mantle</tissue>
    </source>
</reference>
<name>A0AAE0VNQ6_9BIVA</name>
<keyword evidence="3" id="KW-0378">Hydrolase</keyword>
<comment type="caution">
    <text evidence="7">The sequence shown here is derived from an EMBL/GenBank/DDBJ whole genome shotgun (WGS) entry which is preliminary data.</text>
</comment>
<evidence type="ECO:0000313" key="8">
    <source>
        <dbReference type="Proteomes" id="UP001195483"/>
    </source>
</evidence>
<dbReference type="PANTHER" id="PTHR13943:SF77">
    <property type="entry name" value="LRAT DOMAIN-CONTAINING PROTEIN"/>
    <property type="match status" value="1"/>
</dbReference>
<proteinExistence type="inferred from homology"/>
<keyword evidence="5" id="KW-1133">Transmembrane helix</keyword>
<dbReference type="GO" id="GO:0070292">
    <property type="term" value="P:N-acylphosphatidylethanolamine metabolic process"/>
    <property type="evidence" value="ECO:0007669"/>
    <property type="project" value="TreeGrafter"/>
</dbReference>